<keyword evidence="4" id="KW-0479">Metal-binding</keyword>
<dbReference type="SUPFAM" id="SSF49562">
    <property type="entry name" value="C2 domain (Calcium/lipid-binding domain, CaLB)"/>
    <property type="match status" value="3"/>
</dbReference>
<evidence type="ECO:0000256" key="4">
    <source>
        <dbReference type="ARBA" id="ARBA00022723"/>
    </source>
</evidence>
<evidence type="ECO:0000256" key="3">
    <source>
        <dbReference type="ARBA" id="ARBA00022692"/>
    </source>
</evidence>
<dbReference type="SMART" id="SM00239">
    <property type="entry name" value="C2"/>
    <property type="match status" value="3"/>
</dbReference>
<feature type="domain" description="C2" evidence="11">
    <location>
        <begin position="387"/>
        <end position="509"/>
    </location>
</feature>
<feature type="transmembrane region" description="Helical" evidence="10">
    <location>
        <begin position="741"/>
        <end position="765"/>
    </location>
</feature>
<dbReference type="PRINTS" id="PR00360">
    <property type="entry name" value="C2DOMAIN"/>
</dbReference>
<dbReference type="GO" id="GO:0005509">
    <property type="term" value="F:calcium ion binding"/>
    <property type="evidence" value="ECO:0007669"/>
    <property type="project" value="UniProtKB-ARBA"/>
</dbReference>
<evidence type="ECO:0000256" key="7">
    <source>
        <dbReference type="ARBA" id="ARBA00022989"/>
    </source>
</evidence>
<dbReference type="EMBL" id="OUUW01000001">
    <property type="protein sequence ID" value="SPP73515.1"/>
    <property type="molecule type" value="Genomic_DNA"/>
</dbReference>
<dbReference type="PANTHER" id="PTHR45911:SF4">
    <property type="entry name" value="MULTIPLE C2 AND TRANSMEMBRANE DOMAIN-CONTAINING PROTEIN"/>
    <property type="match status" value="1"/>
</dbReference>
<comment type="subcellular location">
    <subcellularLocation>
        <location evidence="2">Membrane</location>
        <topology evidence="2">Multi-pass membrane protein</topology>
    </subcellularLocation>
</comment>
<keyword evidence="6" id="KW-0106">Calcium</keyword>
<feature type="domain" description="C2" evidence="11">
    <location>
        <begin position="234"/>
        <end position="353"/>
    </location>
</feature>
<dbReference type="AlphaFoldDB" id="A0A3B0IZD0"/>
<evidence type="ECO:0000256" key="1">
    <source>
        <dbReference type="ARBA" id="ARBA00001913"/>
    </source>
</evidence>
<dbReference type="Pfam" id="PF00168">
    <property type="entry name" value="C2"/>
    <property type="match status" value="3"/>
</dbReference>
<dbReference type="FunFam" id="2.60.40.150:FF:000174">
    <property type="entry name" value="Multiple C2 domains, transmembrane 2a"/>
    <property type="match status" value="1"/>
</dbReference>
<dbReference type="CDD" id="cd08377">
    <property type="entry name" value="C2C_MCTP_PRT"/>
    <property type="match status" value="1"/>
</dbReference>
<evidence type="ECO:0000259" key="11">
    <source>
        <dbReference type="PROSITE" id="PS50004"/>
    </source>
</evidence>
<comment type="cofactor">
    <cofactor evidence="1">
        <name>Ca(2+)</name>
        <dbReference type="ChEBI" id="CHEBI:29108"/>
    </cofactor>
</comment>
<dbReference type="PANTHER" id="PTHR45911">
    <property type="entry name" value="C2 DOMAIN-CONTAINING PROTEIN"/>
    <property type="match status" value="1"/>
</dbReference>
<evidence type="ECO:0000256" key="2">
    <source>
        <dbReference type="ARBA" id="ARBA00004141"/>
    </source>
</evidence>
<evidence type="ECO:0000256" key="10">
    <source>
        <dbReference type="SAM" id="Phobius"/>
    </source>
</evidence>
<proteinExistence type="predicted"/>
<dbReference type="OrthoDB" id="5973539at2759"/>
<evidence type="ECO:0000313" key="13">
    <source>
        <dbReference type="Proteomes" id="UP000268350"/>
    </source>
</evidence>
<dbReference type="InterPro" id="IPR035892">
    <property type="entry name" value="C2_domain_sf"/>
</dbReference>
<dbReference type="InterPro" id="IPR000008">
    <property type="entry name" value="C2_dom"/>
</dbReference>
<feature type="region of interest" description="Disordered" evidence="9">
    <location>
        <begin position="1"/>
        <end position="104"/>
    </location>
</feature>
<keyword evidence="5" id="KW-0677">Repeat</keyword>
<dbReference type="CDD" id="cd08376">
    <property type="entry name" value="C2B_MCTP_PRT"/>
    <property type="match status" value="1"/>
</dbReference>
<reference evidence="13" key="1">
    <citation type="submission" date="2018-01" db="EMBL/GenBank/DDBJ databases">
        <authorList>
            <person name="Alioto T."/>
            <person name="Alioto T."/>
        </authorList>
    </citation>
    <scope>NUCLEOTIDE SEQUENCE [LARGE SCALE GENOMIC DNA]</scope>
</reference>
<name>A0A3B0IZD0_DROGU</name>
<dbReference type="GO" id="GO:0046928">
    <property type="term" value="P:regulation of neurotransmitter secretion"/>
    <property type="evidence" value="ECO:0007669"/>
    <property type="project" value="TreeGrafter"/>
</dbReference>
<evidence type="ECO:0000313" key="12">
    <source>
        <dbReference type="EMBL" id="SPP73515.1"/>
    </source>
</evidence>
<accession>A0A3B0IZD0</accession>
<dbReference type="GO" id="GO:0030672">
    <property type="term" value="C:synaptic vesicle membrane"/>
    <property type="evidence" value="ECO:0007669"/>
    <property type="project" value="TreeGrafter"/>
</dbReference>
<evidence type="ECO:0000256" key="8">
    <source>
        <dbReference type="ARBA" id="ARBA00023136"/>
    </source>
</evidence>
<sequence length="970" mass="110544">MSTARIHYVDRGEEQQQQQHQPAEEEPEQHLQQPPFSSRLAAATSIDATATPPRHVSPHGSPQLQQRLGKHLSKSASELNGHDCHGNESPHISPKRAKSAVSQQLAGGGVASGVGVLQKTHGFFNNLRHRWSRTKSKDRLGRKSPSDFLEESTDYAADYSSESSSVTQSPRHRATTIGGSPLAREFRATAKMAQVIQRFGGSMEGRIDEQPENANGPACSPVELTPQQQLEALQAEELRRKRDAQLRQFVFFQLRVHLKSGSDLVAMDKNGLSDPYVKFKVGGRLLHKSRTIHRDLNPVWDEVFIVPVEDPFQPIIVKVFDYDWGLQDDFMGSAKLDLTQLELGKAEDIHLQLCDTSSHGERAMGEILINLTLWPRSQEDKEMHFQRNSKLAESSKRLKSQIWSSVVTILLVRAKDLPLAEDGSKLTETHFRFRLGNEKYKSKSSWTERWLEQFDLHLFDEDQNLELALWNRNTLYGKAIIDLSVFQRETTHGIWKPLEDCPGEVHLMLTISGTTALETISDLKAFKEDPRESQLLRDRYRFLRCLQNLRDVGHLTVKVFGATGLAAADIGGKSDPFCVLELGNARLQTQTEYKTLTPNWNKIFTFNVKDITQVLEITVFDEDRDHRVEFLGKLVIPLLRIKSGVKRWYTLKDKNLCVRAKGNSPQIQLELTVIWSEIRAVCRALQPKEEKLIQQEAKFKRQLFLRNVNRLKEIIMDILEAARYVQSCFEWESPVRSSIAFVFWIVGCVYGDLETVPLVLLLIILKKWLIRMITGTTDPSAGHYDYEYDEDDEDDKEKEEKKSIKERLQAIQEVSQTVQNTIGYLASLAESTINTFNFSVPELTWLAVVLLLGAILVLHFVPLRWLLLFWGLMKFSRRLLRPNTIPNNELLDFLSRVPDNEEINQYRELPPSAPTDQTRSNPKKKLKGSYALIGGGGRQQLMQRFRANTSQLKQKFGQAKSLSLSHGESN</sequence>
<evidence type="ECO:0000256" key="6">
    <source>
        <dbReference type="ARBA" id="ARBA00022837"/>
    </source>
</evidence>
<organism evidence="12 13">
    <name type="scientific">Drosophila guanche</name>
    <name type="common">Fruit fly</name>
    <dbReference type="NCBI Taxonomy" id="7266"/>
    <lineage>
        <taxon>Eukaryota</taxon>
        <taxon>Metazoa</taxon>
        <taxon>Ecdysozoa</taxon>
        <taxon>Arthropoda</taxon>
        <taxon>Hexapoda</taxon>
        <taxon>Insecta</taxon>
        <taxon>Pterygota</taxon>
        <taxon>Neoptera</taxon>
        <taxon>Endopterygota</taxon>
        <taxon>Diptera</taxon>
        <taxon>Brachycera</taxon>
        <taxon>Muscomorpha</taxon>
        <taxon>Ephydroidea</taxon>
        <taxon>Drosophilidae</taxon>
        <taxon>Drosophila</taxon>
        <taxon>Sophophora</taxon>
    </lineage>
</organism>
<keyword evidence="7 10" id="KW-1133">Transmembrane helix</keyword>
<keyword evidence="3 10" id="KW-0812">Transmembrane</keyword>
<evidence type="ECO:0000256" key="9">
    <source>
        <dbReference type="SAM" id="MobiDB-lite"/>
    </source>
</evidence>
<dbReference type="CDD" id="cd04042">
    <property type="entry name" value="C2A_MCTP_PRT"/>
    <property type="match status" value="1"/>
</dbReference>
<keyword evidence="8 10" id="KW-0472">Membrane</keyword>
<evidence type="ECO:0000256" key="5">
    <source>
        <dbReference type="ARBA" id="ARBA00022737"/>
    </source>
</evidence>
<dbReference type="Gene3D" id="2.60.40.150">
    <property type="entry name" value="C2 domain"/>
    <property type="match status" value="3"/>
</dbReference>
<dbReference type="PROSITE" id="PS50004">
    <property type="entry name" value="C2"/>
    <property type="match status" value="3"/>
</dbReference>
<feature type="transmembrane region" description="Helical" evidence="10">
    <location>
        <begin position="846"/>
        <end position="872"/>
    </location>
</feature>
<feature type="domain" description="C2" evidence="11">
    <location>
        <begin position="538"/>
        <end position="653"/>
    </location>
</feature>
<dbReference type="FunFam" id="2.60.40.150:FF:000167">
    <property type="entry name" value="Multiple C2 domains, transmembrane 2a"/>
    <property type="match status" value="1"/>
</dbReference>
<protein>
    <submittedName>
        <fullName evidence="12">Blast:Multiple C2 and transmembrane domain-containing protein 1</fullName>
    </submittedName>
</protein>
<dbReference type="STRING" id="7266.A0A3B0IZD0"/>
<gene>
    <name evidence="12" type="ORF">DGUA_6G001007</name>
</gene>
<dbReference type="FunFam" id="2.60.40.150:FF:000076">
    <property type="entry name" value="multiple C2 and transmembrane domain-containing protein 2 isoform X1"/>
    <property type="match status" value="1"/>
</dbReference>
<dbReference type="Proteomes" id="UP000268350">
    <property type="component" value="Unassembled WGS sequence"/>
</dbReference>
<keyword evidence="13" id="KW-1185">Reference proteome</keyword>